<keyword evidence="6" id="KW-0547">Nucleotide-binding</keyword>
<evidence type="ECO:0000256" key="3">
    <source>
        <dbReference type="ARBA" id="ARBA00013253"/>
    </source>
</evidence>
<dbReference type="Pfam" id="PF01288">
    <property type="entry name" value="HPPK"/>
    <property type="match status" value="1"/>
</dbReference>
<dbReference type="GO" id="GO:0005524">
    <property type="term" value="F:ATP binding"/>
    <property type="evidence" value="ECO:0007669"/>
    <property type="project" value="UniProtKB-KW"/>
</dbReference>
<dbReference type="AlphaFoldDB" id="A0A7W6BKE4"/>
<dbReference type="PANTHER" id="PTHR43071">
    <property type="entry name" value="2-AMINO-4-HYDROXY-6-HYDROXYMETHYLDIHYDROPTERIDINE PYROPHOSPHOKINASE"/>
    <property type="match status" value="1"/>
</dbReference>
<dbReference type="NCBIfam" id="TIGR01498">
    <property type="entry name" value="folK"/>
    <property type="match status" value="1"/>
</dbReference>
<evidence type="ECO:0000256" key="7">
    <source>
        <dbReference type="ARBA" id="ARBA00022777"/>
    </source>
</evidence>
<dbReference type="PANTHER" id="PTHR43071:SF1">
    <property type="entry name" value="2-AMINO-4-HYDROXY-6-HYDROXYMETHYLDIHYDROPTERIDINE PYROPHOSPHOKINASE"/>
    <property type="match status" value="1"/>
</dbReference>
<dbReference type="GO" id="GO:0046654">
    <property type="term" value="P:tetrahydrofolate biosynthetic process"/>
    <property type="evidence" value="ECO:0007669"/>
    <property type="project" value="UniProtKB-UniPathway"/>
</dbReference>
<comment type="caution">
    <text evidence="14">The sequence shown here is derived from an EMBL/GenBank/DDBJ whole genome shotgun (WGS) entry which is preliminary data.</text>
</comment>
<dbReference type="PROSITE" id="PS00794">
    <property type="entry name" value="HPPK"/>
    <property type="match status" value="1"/>
</dbReference>
<dbReference type="InterPro" id="IPR035907">
    <property type="entry name" value="Hppk_sf"/>
</dbReference>
<gene>
    <name evidence="14" type="ORF">GGR43_000908</name>
</gene>
<keyword evidence="9" id="KW-0289">Folate biosynthesis</keyword>
<name>A0A7W6BKE4_9SPHN</name>
<dbReference type="EC" id="2.7.6.3" evidence="3"/>
<dbReference type="GO" id="GO:0003848">
    <property type="term" value="F:2-amino-4-hydroxy-6-hydroxymethyldihydropteridine diphosphokinase activity"/>
    <property type="evidence" value="ECO:0007669"/>
    <property type="project" value="UniProtKB-EC"/>
</dbReference>
<comment type="function">
    <text evidence="10">Catalyzes the transfer of pyrophosphate from adenosine triphosphate (ATP) to 6-hydroxymethyl-7,8-dihydropterin, an enzymatic step in folate biosynthesis pathway.</text>
</comment>
<dbReference type="EMBL" id="JACIDT010000002">
    <property type="protein sequence ID" value="MBB3925207.1"/>
    <property type="molecule type" value="Genomic_DNA"/>
</dbReference>
<evidence type="ECO:0000313" key="14">
    <source>
        <dbReference type="EMBL" id="MBB3925207.1"/>
    </source>
</evidence>
<evidence type="ECO:0000256" key="12">
    <source>
        <dbReference type="ARBA" id="ARBA00033413"/>
    </source>
</evidence>
<proteinExistence type="inferred from homology"/>
<evidence type="ECO:0000256" key="5">
    <source>
        <dbReference type="ARBA" id="ARBA00022679"/>
    </source>
</evidence>
<evidence type="ECO:0000256" key="11">
    <source>
        <dbReference type="ARBA" id="ARBA00029766"/>
    </source>
</evidence>
<evidence type="ECO:0000256" key="9">
    <source>
        <dbReference type="ARBA" id="ARBA00022909"/>
    </source>
</evidence>
<dbReference type="SUPFAM" id="SSF55083">
    <property type="entry name" value="6-hydroxymethyl-7,8-dihydropterin pyrophosphokinase, HPPK"/>
    <property type="match status" value="1"/>
</dbReference>
<dbReference type="Gene3D" id="3.30.70.560">
    <property type="entry name" value="7,8-Dihydro-6-hydroxymethylpterin-pyrophosphokinase HPPK"/>
    <property type="match status" value="1"/>
</dbReference>
<evidence type="ECO:0000313" key="15">
    <source>
        <dbReference type="Proteomes" id="UP000571950"/>
    </source>
</evidence>
<dbReference type="InterPro" id="IPR000550">
    <property type="entry name" value="Hppk"/>
</dbReference>
<comment type="pathway">
    <text evidence="1">Cofactor biosynthesis; tetrahydrofolate biosynthesis; 2-amino-4-hydroxy-6-hydroxymethyl-7,8-dihydropteridine diphosphate from 7,8-dihydroneopterin triphosphate: step 4/4.</text>
</comment>
<evidence type="ECO:0000256" key="2">
    <source>
        <dbReference type="ARBA" id="ARBA00005810"/>
    </source>
</evidence>
<reference evidence="14 15" key="1">
    <citation type="submission" date="2020-08" db="EMBL/GenBank/DDBJ databases">
        <title>Genomic Encyclopedia of Type Strains, Phase IV (KMG-IV): sequencing the most valuable type-strain genomes for metagenomic binning, comparative biology and taxonomic classification.</title>
        <authorList>
            <person name="Goeker M."/>
        </authorList>
    </citation>
    <scope>NUCLEOTIDE SEQUENCE [LARGE SCALE GENOMIC DNA]</scope>
    <source>
        <strain evidence="14 15">DSM 26189</strain>
    </source>
</reference>
<evidence type="ECO:0000259" key="13">
    <source>
        <dbReference type="PROSITE" id="PS00794"/>
    </source>
</evidence>
<sequence length="179" mass="19872">MPRSASPPVRPSAGHVYAIALGSNQPRSRSLTPRALVEQAMTTLSRPPFRLLARSPIIETPPIGPSLRRYANAAILIEADALAPAEMLALLKRMERAAGRRPRRRWGARPLDLDIVLWSGGCWTGRLLTIPHPAFRARDFVLIPLRSVAPHWRDPVSGRTVTQLLARLKKPKALEPRRG</sequence>
<keyword evidence="5 14" id="KW-0808">Transferase</keyword>
<evidence type="ECO:0000256" key="8">
    <source>
        <dbReference type="ARBA" id="ARBA00022840"/>
    </source>
</evidence>
<keyword evidence="7 14" id="KW-0418">Kinase</keyword>
<evidence type="ECO:0000256" key="4">
    <source>
        <dbReference type="ARBA" id="ARBA00016218"/>
    </source>
</evidence>
<dbReference type="UniPathway" id="UPA00077">
    <property type="reaction ID" value="UER00155"/>
</dbReference>
<evidence type="ECO:0000256" key="1">
    <source>
        <dbReference type="ARBA" id="ARBA00005051"/>
    </source>
</evidence>
<dbReference type="GO" id="GO:0016301">
    <property type="term" value="F:kinase activity"/>
    <property type="evidence" value="ECO:0007669"/>
    <property type="project" value="UniProtKB-KW"/>
</dbReference>
<accession>A0A7W6BKE4</accession>
<keyword evidence="8" id="KW-0067">ATP-binding</keyword>
<dbReference type="GO" id="GO:0046656">
    <property type="term" value="P:folic acid biosynthetic process"/>
    <property type="evidence" value="ECO:0007669"/>
    <property type="project" value="UniProtKB-KW"/>
</dbReference>
<comment type="similarity">
    <text evidence="2">Belongs to the HPPK family.</text>
</comment>
<feature type="domain" description="7,8-dihydro-6-hydroxymethylpterin-pyrophosphokinase" evidence="13">
    <location>
        <begin position="105"/>
        <end position="116"/>
    </location>
</feature>
<keyword evidence="15" id="KW-1185">Reference proteome</keyword>
<organism evidence="14 15">
    <name type="scientific">Sphingobium jiangsuense</name>
    <dbReference type="NCBI Taxonomy" id="870476"/>
    <lineage>
        <taxon>Bacteria</taxon>
        <taxon>Pseudomonadati</taxon>
        <taxon>Pseudomonadota</taxon>
        <taxon>Alphaproteobacteria</taxon>
        <taxon>Sphingomonadales</taxon>
        <taxon>Sphingomonadaceae</taxon>
        <taxon>Sphingobium</taxon>
    </lineage>
</organism>
<evidence type="ECO:0000256" key="10">
    <source>
        <dbReference type="ARBA" id="ARBA00029409"/>
    </source>
</evidence>
<dbReference type="RefSeq" id="WP_188070747.1">
    <property type="nucleotide sequence ID" value="NZ_BSPS01000080.1"/>
</dbReference>
<dbReference type="Proteomes" id="UP000571950">
    <property type="component" value="Unassembled WGS sequence"/>
</dbReference>
<protein>
    <recommendedName>
        <fullName evidence="4">2-amino-4-hydroxy-6-hydroxymethyldihydropteridine pyrophosphokinase</fullName>
        <ecNumber evidence="3">2.7.6.3</ecNumber>
    </recommendedName>
    <alternativeName>
        <fullName evidence="11">6-hydroxymethyl-7,8-dihydropterin pyrophosphokinase</fullName>
    </alternativeName>
    <alternativeName>
        <fullName evidence="12">7,8-dihydro-6-hydroxymethylpterin-pyrophosphokinase</fullName>
    </alternativeName>
</protein>
<evidence type="ECO:0000256" key="6">
    <source>
        <dbReference type="ARBA" id="ARBA00022741"/>
    </source>
</evidence>